<dbReference type="AlphaFoldDB" id="A0AAD6U057"/>
<reference evidence="2" key="1">
    <citation type="submission" date="2023-03" db="EMBL/GenBank/DDBJ databases">
        <title>Massive genome expansion in bonnet fungi (Mycena s.s.) driven by repeated elements and novel gene families across ecological guilds.</title>
        <authorList>
            <consortium name="Lawrence Berkeley National Laboratory"/>
            <person name="Harder C.B."/>
            <person name="Miyauchi S."/>
            <person name="Viragh M."/>
            <person name="Kuo A."/>
            <person name="Thoen E."/>
            <person name="Andreopoulos B."/>
            <person name="Lu D."/>
            <person name="Skrede I."/>
            <person name="Drula E."/>
            <person name="Henrissat B."/>
            <person name="Morin E."/>
            <person name="Kohler A."/>
            <person name="Barry K."/>
            <person name="LaButti K."/>
            <person name="Morin E."/>
            <person name="Salamov A."/>
            <person name="Lipzen A."/>
            <person name="Mereny Z."/>
            <person name="Hegedus B."/>
            <person name="Baldrian P."/>
            <person name="Stursova M."/>
            <person name="Weitz H."/>
            <person name="Taylor A."/>
            <person name="Grigoriev I.V."/>
            <person name="Nagy L.G."/>
            <person name="Martin F."/>
            <person name="Kauserud H."/>
        </authorList>
    </citation>
    <scope>NUCLEOTIDE SEQUENCE</scope>
    <source>
        <strain evidence="2">CBHHK173m</strain>
    </source>
</reference>
<feature type="region of interest" description="Disordered" evidence="1">
    <location>
        <begin position="523"/>
        <end position="566"/>
    </location>
</feature>
<comment type="caution">
    <text evidence="2">The sequence shown here is derived from an EMBL/GenBank/DDBJ whole genome shotgun (WGS) entry which is preliminary data.</text>
</comment>
<keyword evidence="3" id="KW-1185">Reference proteome</keyword>
<evidence type="ECO:0000313" key="3">
    <source>
        <dbReference type="Proteomes" id="UP001222325"/>
    </source>
</evidence>
<proteinExistence type="predicted"/>
<feature type="compositionally biased region" description="Basic and acidic residues" evidence="1">
    <location>
        <begin position="542"/>
        <end position="552"/>
    </location>
</feature>
<name>A0AAD6U057_9AGAR</name>
<dbReference type="Gene3D" id="3.40.50.300">
    <property type="entry name" value="P-loop containing nucleotide triphosphate hydrolases"/>
    <property type="match status" value="1"/>
</dbReference>
<evidence type="ECO:0000256" key="1">
    <source>
        <dbReference type="SAM" id="MobiDB-lite"/>
    </source>
</evidence>
<feature type="region of interest" description="Disordered" evidence="1">
    <location>
        <begin position="447"/>
        <end position="510"/>
    </location>
</feature>
<dbReference type="InterPro" id="IPR027417">
    <property type="entry name" value="P-loop_NTPase"/>
</dbReference>
<organism evidence="2 3">
    <name type="scientific">Mycena belliarum</name>
    <dbReference type="NCBI Taxonomy" id="1033014"/>
    <lineage>
        <taxon>Eukaryota</taxon>
        <taxon>Fungi</taxon>
        <taxon>Dikarya</taxon>
        <taxon>Basidiomycota</taxon>
        <taxon>Agaricomycotina</taxon>
        <taxon>Agaricomycetes</taxon>
        <taxon>Agaricomycetidae</taxon>
        <taxon>Agaricales</taxon>
        <taxon>Marasmiineae</taxon>
        <taxon>Mycenaceae</taxon>
        <taxon>Mycena</taxon>
    </lineage>
</organism>
<dbReference type="SUPFAM" id="SSF52540">
    <property type="entry name" value="P-loop containing nucleoside triphosphate hydrolases"/>
    <property type="match status" value="1"/>
</dbReference>
<dbReference type="EMBL" id="JARJCN010000034">
    <property type="protein sequence ID" value="KAJ7085501.1"/>
    <property type="molecule type" value="Genomic_DNA"/>
</dbReference>
<evidence type="ECO:0000313" key="2">
    <source>
        <dbReference type="EMBL" id="KAJ7085501.1"/>
    </source>
</evidence>
<protein>
    <submittedName>
        <fullName evidence="2">Uncharacterized protein</fullName>
    </submittedName>
</protein>
<dbReference type="Proteomes" id="UP001222325">
    <property type="component" value="Unassembled WGS sequence"/>
</dbReference>
<sequence>MDDASQLAFLATASAAPVEQEPDAHVLPQHLLTSPLITHSALKHHAECFPSLGLFGTSASDRVYVNTNAPSSTVICGVEGSGKSHTVSCFLENALIPDPRIGKLAEPQSALVFHVDEYDSGRPCEAAFLSMPNADMNAGMSQVTVLCSPSNFHRRRDAYAALPQVRVEPLWVREKDLSADRMLALMGRENIETLPLYHTALRLIRQTGMDAFNYSEFRRKIGLEPLNAGQKAMFELRMDPLDEFIRPYAPDIQSHFSRGGLVLIDLTDPFLDGLTAAILFDLVLESFTQWESACEKLVVLDAAHKYLTNDSARLIKSLINTIRLQQHLATRIIIATQDPTVVPATILDLASTIVCHRFSSPAWAAHLARHVSAGSDTALWYEQVALLENGEALVFSPAAAIADGRTGGVALLRREHLRLRVRPRLTQGWGPLPHVLAVERGVAAAAGGVAERGSRPSFESPTPEAVPPAQWQETDAGERISSWRRMTADGPAPPAANEVQHSRHCASQAQLPHHYASVTQRAALGGPGPAVEPMQSSSRPESQARRVQDWHSAEPPVQRTAQDPPVHKKYYPALAYAQWCSQMMQDRRQRTLGLSNLPR</sequence>
<gene>
    <name evidence="2" type="ORF">B0H15DRAFT_847075</name>
</gene>
<accession>A0AAD6U057</accession>